<sequence>MVIVRRSIVISLHRLKWVGYGNFLGRLCKSGGYRHPSTRTSSPADFADSKNLEGSLSGMLIARRSIVVSLHRLKWVGYGNFLGWLCKSSEYRHPSTRTSSPADFANSNN</sequence>
<dbReference type="Proteomes" id="UP000828390">
    <property type="component" value="Unassembled WGS sequence"/>
</dbReference>
<gene>
    <name evidence="1" type="ORF">DPMN_172073</name>
</gene>
<reference evidence="1" key="2">
    <citation type="submission" date="2020-11" db="EMBL/GenBank/DDBJ databases">
        <authorList>
            <person name="McCartney M.A."/>
            <person name="Auch B."/>
            <person name="Kono T."/>
            <person name="Mallez S."/>
            <person name="Becker A."/>
            <person name="Gohl D.M."/>
            <person name="Silverstein K.A.T."/>
            <person name="Koren S."/>
            <person name="Bechman K.B."/>
            <person name="Herman A."/>
            <person name="Abrahante J.E."/>
            <person name="Garbe J."/>
        </authorList>
    </citation>
    <scope>NUCLEOTIDE SEQUENCE</scope>
    <source>
        <strain evidence="1">Duluth1</strain>
        <tissue evidence="1">Whole animal</tissue>
    </source>
</reference>
<reference evidence="1" key="1">
    <citation type="journal article" date="2019" name="bioRxiv">
        <title>The Genome of the Zebra Mussel, Dreissena polymorpha: A Resource for Invasive Species Research.</title>
        <authorList>
            <person name="McCartney M.A."/>
            <person name="Auch B."/>
            <person name="Kono T."/>
            <person name="Mallez S."/>
            <person name="Zhang Y."/>
            <person name="Obille A."/>
            <person name="Becker A."/>
            <person name="Abrahante J.E."/>
            <person name="Garbe J."/>
            <person name="Badalamenti J.P."/>
            <person name="Herman A."/>
            <person name="Mangelson H."/>
            <person name="Liachko I."/>
            <person name="Sullivan S."/>
            <person name="Sone E.D."/>
            <person name="Koren S."/>
            <person name="Silverstein K.A.T."/>
            <person name="Beckman K.B."/>
            <person name="Gohl D.M."/>
        </authorList>
    </citation>
    <scope>NUCLEOTIDE SEQUENCE</scope>
    <source>
        <strain evidence="1">Duluth1</strain>
        <tissue evidence="1">Whole animal</tissue>
    </source>
</reference>
<evidence type="ECO:0000313" key="2">
    <source>
        <dbReference type="Proteomes" id="UP000828390"/>
    </source>
</evidence>
<keyword evidence="2" id="KW-1185">Reference proteome</keyword>
<name>A0A9D4IEB6_DREPO</name>
<evidence type="ECO:0000313" key="1">
    <source>
        <dbReference type="EMBL" id="KAH3770780.1"/>
    </source>
</evidence>
<organism evidence="1 2">
    <name type="scientific">Dreissena polymorpha</name>
    <name type="common">Zebra mussel</name>
    <name type="synonym">Mytilus polymorpha</name>
    <dbReference type="NCBI Taxonomy" id="45954"/>
    <lineage>
        <taxon>Eukaryota</taxon>
        <taxon>Metazoa</taxon>
        <taxon>Spiralia</taxon>
        <taxon>Lophotrochozoa</taxon>
        <taxon>Mollusca</taxon>
        <taxon>Bivalvia</taxon>
        <taxon>Autobranchia</taxon>
        <taxon>Heteroconchia</taxon>
        <taxon>Euheterodonta</taxon>
        <taxon>Imparidentia</taxon>
        <taxon>Neoheterodontei</taxon>
        <taxon>Myida</taxon>
        <taxon>Dreissenoidea</taxon>
        <taxon>Dreissenidae</taxon>
        <taxon>Dreissena</taxon>
    </lineage>
</organism>
<proteinExistence type="predicted"/>
<comment type="caution">
    <text evidence="1">The sequence shown here is derived from an EMBL/GenBank/DDBJ whole genome shotgun (WGS) entry which is preliminary data.</text>
</comment>
<accession>A0A9D4IEB6</accession>
<dbReference type="AlphaFoldDB" id="A0A9D4IEB6"/>
<dbReference type="EMBL" id="JAIWYP010000009">
    <property type="protein sequence ID" value="KAH3770780.1"/>
    <property type="molecule type" value="Genomic_DNA"/>
</dbReference>
<protein>
    <submittedName>
        <fullName evidence="1">Uncharacterized protein</fullName>
    </submittedName>
</protein>